<evidence type="ECO:0000313" key="1">
    <source>
        <dbReference type="EMBL" id="EKF53800.1"/>
    </source>
</evidence>
<sequence>MSLKKSDMANTLDSMDLKQIISLHLDGFSNRKISLTLGIARNTVNNYMRVFKASSHTLRELLACDTEVLETLFTSHTT</sequence>
<dbReference type="AlphaFoldDB" id="K2PMV3"/>
<proteinExistence type="predicted"/>
<dbReference type="STRING" id="555500.I215_15713"/>
<dbReference type="InterPro" id="IPR036388">
    <property type="entry name" value="WH-like_DNA-bd_sf"/>
</dbReference>
<dbReference type="EMBL" id="AMSG01000075">
    <property type="protein sequence ID" value="EKF53800.1"/>
    <property type="molecule type" value="Genomic_DNA"/>
</dbReference>
<feature type="non-terminal residue" evidence="1">
    <location>
        <position position="78"/>
    </location>
</feature>
<name>K2PMV3_9FLAO</name>
<keyword evidence="2" id="KW-1185">Reference proteome</keyword>
<gene>
    <name evidence="1" type="ORF">I215_15713</name>
</gene>
<organism evidence="1 2">
    <name type="scientific">Galbibacter marinus</name>
    <dbReference type="NCBI Taxonomy" id="555500"/>
    <lineage>
        <taxon>Bacteria</taxon>
        <taxon>Pseudomonadati</taxon>
        <taxon>Bacteroidota</taxon>
        <taxon>Flavobacteriia</taxon>
        <taxon>Flavobacteriales</taxon>
        <taxon>Flavobacteriaceae</taxon>
        <taxon>Galbibacter</taxon>
    </lineage>
</organism>
<dbReference type="eggNOG" id="COG4584">
    <property type="taxonomic scope" value="Bacteria"/>
</dbReference>
<dbReference type="Proteomes" id="UP000007364">
    <property type="component" value="Unassembled WGS sequence"/>
</dbReference>
<evidence type="ECO:0000313" key="2">
    <source>
        <dbReference type="Proteomes" id="UP000007364"/>
    </source>
</evidence>
<reference evidence="1 2" key="1">
    <citation type="journal article" date="2012" name="J. Bacteriol.">
        <title>Genome Sequence of Galbibacter marinum Type Strain ck-I2-15.</title>
        <authorList>
            <person name="Lai Q."/>
            <person name="Li C."/>
            <person name="Shao Z."/>
        </authorList>
    </citation>
    <scope>NUCLEOTIDE SEQUENCE [LARGE SCALE GENOMIC DNA]</scope>
    <source>
        <strain evidence="2">ck-I2-15</strain>
    </source>
</reference>
<accession>K2PMV3</accession>
<dbReference type="Gene3D" id="1.10.10.10">
    <property type="entry name" value="Winged helix-like DNA-binding domain superfamily/Winged helix DNA-binding domain"/>
    <property type="match status" value="1"/>
</dbReference>
<comment type="caution">
    <text evidence="1">The sequence shown here is derived from an EMBL/GenBank/DDBJ whole genome shotgun (WGS) entry which is preliminary data.</text>
</comment>
<protein>
    <submittedName>
        <fullName evidence="1">Transposase</fullName>
    </submittedName>
</protein>